<evidence type="ECO:0000256" key="3">
    <source>
        <dbReference type="ARBA" id="ARBA00022771"/>
    </source>
</evidence>
<feature type="region of interest" description="Disordered" evidence="11">
    <location>
        <begin position="1"/>
        <end position="21"/>
    </location>
</feature>
<feature type="DNA-binding region" description="HMG box" evidence="10">
    <location>
        <begin position="467"/>
        <end position="535"/>
    </location>
</feature>
<dbReference type="PROSITE" id="PS01359">
    <property type="entry name" value="ZF_PHD_1"/>
    <property type="match status" value="1"/>
</dbReference>
<comment type="subcellular location">
    <subcellularLocation>
        <location evidence="1">Nucleus</location>
    </subcellularLocation>
</comment>
<feature type="domain" description="PHD-type" evidence="13">
    <location>
        <begin position="28"/>
        <end position="81"/>
    </location>
</feature>
<dbReference type="CDD" id="cd00024">
    <property type="entry name" value="CD_CSD"/>
    <property type="match status" value="1"/>
</dbReference>
<dbReference type="SMART" id="SM00249">
    <property type="entry name" value="PHD"/>
    <property type="match status" value="2"/>
</dbReference>
<evidence type="ECO:0000256" key="7">
    <source>
        <dbReference type="ARBA" id="ARBA00023163"/>
    </source>
</evidence>
<dbReference type="Gene3D" id="3.30.40.10">
    <property type="entry name" value="Zinc/RING finger domain, C3HC4 (zinc finger)"/>
    <property type="match status" value="2"/>
</dbReference>
<dbReference type="GO" id="GO:0003677">
    <property type="term" value="F:DNA binding"/>
    <property type="evidence" value="ECO:0007669"/>
    <property type="project" value="UniProtKB-UniRule"/>
</dbReference>
<dbReference type="Pfam" id="PF05721">
    <property type="entry name" value="PhyH"/>
    <property type="match status" value="1"/>
</dbReference>
<keyword evidence="2" id="KW-0479">Metal-binding</keyword>
<organism evidence="15 16">
    <name type="scientific">Prymnesium parvum</name>
    <name type="common">Toxic golden alga</name>
    <dbReference type="NCBI Taxonomy" id="97485"/>
    <lineage>
        <taxon>Eukaryota</taxon>
        <taxon>Haptista</taxon>
        <taxon>Haptophyta</taxon>
        <taxon>Prymnesiophyceae</taxon>
        <taxon>Prymnesiales</taxon>
        <taxon>Prymnesiaceae</taxon>
        <taxon>Prymnesium</taxon>
    </lineage>
</organism>
<keyword evidence="8 10" id="KW-0539">Nucleus</keyword>
<dbReference type="InterPro" id="IPR011011">
    <property type="entry name" value="Znf_FYVE_PHD"/>
</dbReference>
<sequence>MSLAPTPSSPIRAPASPTRSELGAEFWDPPCRVCKVVDDEPNVLCELCNSAYHLACIENIKPPLPRTPDDDEWFCRACIKRGVPECILDRTGRDSSAYFLIKWLGREAWDVSWEDAKTLDTPWCRRLVRAFVASEPLRRATAPLLPPSHPLVDRLRTRIEIKGARGLGGRTTPVCVREKPTVKEQERALELFEQLETVCKRLPCKGHLLQKLSEEAMRLLPLLRHPQCEVLAPWGDGPEALREATATQLERAACALTAARKRIVSSLGPSAAAAIAVATTTEATGCAVAEADGYRLQLANNLTGYRGVTSNGSKFAASVRHEGKQQHLGSFATAVEAAIAIAKFGGERTHTSPSATSGAAADGRTTPEAKAAVSPAVPKELTRALACLAELCAQPQPGHLLAPAVREIGSLLLLLQRHPECDSVGGASLELETARDAARGAVRSLLDLREALDAAFGPPPLLQVALRPNAYHGFLLHLRERRAAVRAAQPAASAREVERLVAAEWGAMDAAARAPVMERALAVRQAAVREGEKYARRREGGGREEGGGRRRRRVLPCVVCLEPDERDAVVCVRCKQSTHLMCMFPPLEAAPEEYTCIGCRCSPPPPPGKPEKGDVIEVEVKEHADLALHVGKVHGQPGQVLWKSAVCREAANEYEVSRLEKTKRFLCCVNEEEDFIEEFGMEDEGTEWRWPSAVHTKHAEEVAAALAGAAEVAREKEAIAELIRIDTEAPETPWLGHVEQLYREGLCVVEQSISNEQVQACVNVVDEGYRRYMHSIKTLDLQEKLQDVGFMEIKMRSAGRYDLQLPELANEEFSFLRDNAPWMPLVKAALGGDAQLVHFGCMLSFPGSVTQPWHSDGPHIRSGGSPSFVAPPHALNVFVPLVDLSTANGATEYVPGSQFDFDVKNAPCTPTPKAGAALLFDYRLKHRGHGNSTNLERPLIYMTYARPFFFDVYNFDRKRYAHLTMVEDHGSREERMRSREDRQQKRQRPS</sequence>
<dbReference type="PROSITE" id="PS50016">
    <property type="entry name" value="ZF_PHD_2"/>
    <property type="match status" value="1"/>
</dbReference>
<dbReference type="SUPFAM" id="SSF51197">
    <property type="entry name" value="Clavaminate synthase-like"/>
    <property type="match status" value="1"/>
</dbReference>
<evidence type="ECO:0000259" key="12">
    <source>
        <dbReference type="PROSITE" id="PS50013"/>
    </source>
</evidence>
<dbReference type="InterPro" id="IPR008775">
    <property type="entry name" value="Phytyl_CoA_dOase-like"/>
</dbReference>
<dbReference type="InterPro" id="IPR001471">
    <property type="entry name" value="AP2/ERF_dom"/>
</dbReference>
<evidence type="ECO:0000256" key="9">
    <source>
        <dbReference type="PROSITE-ProRule" id="PRU00146"/>
    </source>
</evidence>
<evidence type="ECO:0000256" key="5">
    <source>
        <dbReference type="ARBA" id="ARBA00023015"/>
    </source>
</evidence>
<evidence type="ECO:0000259" key="13">
    <source>
        <dbReference type="PROSITE" id="PS50016"/>
    </source>
</evidence>
<evidence type="ECO:0000256" key="10">
    <source>
        <dbReference type="PROSITE-ProRule" id="PRU00267"/>
    </source>
</evidence>
<comment type="caution">
    <text evidence="15">The sequence shown here is derived from an EMBL/GenBank/DDBJ whole genome shotgun (WGS) entry which is preliminary data.</text>
</comment>
<dbReference type="SUPFAM" id="SSF54160">
    <property type="entry name" value="Chromo domain-like"/>
    <property type="match status" value="1"/>
</dbReference>
<reference evidence="15 16" key="1">
    <citation type="journal article" date="2024" name="Science">
        <title>Giant polyketide synthase enzymes in the biosynthesis of giant marine polyether toxins.</title>
        <authorList>
            <person name="Fallon T.R."/>
            <person name="Shende V.V."/>
            <person name="Wierzbicki I.H."/>
            <person name="Pendleton A.L."/>
            <person name="Watervoot N.F."/>
            <person name="Auber R.P."/>
            <person name="Gonzalez D.J."/>
            <person name="Wisecaver J.H."/>
            <person name="Moore B.S."/>
        </authorList>
    </citation>
    <scope>NUCLEOTIDE SEQUENCE [LARGE SCALE GENOMIC DNA]</scope>
    <source>
        <strain evidence="15 16">12B1</strain>
    </source>
</reference>
<dbReference type="InterPro" id="IPR013083">
    <property type="entry name" value="Znf_RING/FYVE/PHD"/>
</dbReference>
<keyword evidence="4" id="KW-0862">Zinc</keyword>
<dbReference type="Gene3D" id="2.40.50.40">
    <property type="match status" value="1"/>
</dbReference>
<dbReference type="PROSITE" id="PS50013">
    <property type="entry name" value="CHROMO_2"/>
    <property type="match status" value="1"/>
</dbReference>
<evidence type="ECO:0000256" key="11">
    <source>
        <dbReference type="SAM" id="MobiDB-lite"/>
    </source>
</evidence>
<evidence type="ECO:0000256" key="1">
    <source>
        <dbReference type="ARBA" id="ARBA00004123"/>
    </source>
</evidence>
<protein>
    <submittedName>
        <fullName evidence="15">Uncharacterized protein</fullName>
    </submittedName>
</protein>
<accession>A0AB34IPG8</accession>
<keyword evidence="3 9" id="KW-0863">Zinc-finger</keyword>
<evidence type="ECO:0000256" key="4">
    <source>
        <dbReference type="ARBA" id="ARBA00022833"/>
    </source>
</evidence>
<feature type="compositionally biased region" description="Basic and acidic residues" evidence="11">
    <location>
        <begin position="968"/>
        <end position="984"/>
    </location>
</feature>
<dbReference type="Gene3D" id="2.60.120.620">
    <property type="entry name" value="q2cbj1_9rhob like domain"/>
    <property type="match status" value="1"/>
</dbReference>
<dbReference type="InterPro" id="IPR051961">
    <property type="entry name" value="Fungal_Metabolite_Diox"/>
</dbReference>
<dbReference type="PANTHER" id="PTHR37563">
    <property type="entry name" value="PHYTANOYL-COA DIOXYGENASE FAMILY PROTEIN (AFU_ORTHOLOGUE AFUA_2G03330)"/>
    <property type="match status" value="1"/>
</dbReference>
<dbReference type="AlphaFoldDB" id="A0AB34IPG8"/>
<dbReference type="Pfam" id="PF00628">
    <property type="entry name" value="PHD"/>
    <property type="match status" value="1"/>
</dbReference>
<feature type="region of interest" description="Disordered" evidence="11">
    <location>
        <begin position="348"/>
        <end position="375"/>
    </location>
</feature>
<evidence type="ECO:0000313" key="15">
    <source>
        <dbReference type="EMBL" id="KAL1503018.1"/>
    </source>
</evidence>
<evidence type="ECO:0000313" key="16">
    <source>
        <dbReference type="Proteomes" id="UP001515480"/>
    </source>
</evidence>
<keyword evidence="7" id="KW-0804">Transcription</keyword>
<dbReference type="InterPro" id="IPR016197">
    <property type="entry name" value="Chromo-like_dom_sf"/>
</dbReference>
<evidence type="ECO:0000256" key="6">
    <source>
        <dbReference type="ARBA" id="ARBA00023125"/>
    </source>
</evidence>
<gene>
    <name evidence="15" type="ORF">AB1Y20_011087</name>
</gene>
<dbReference type="SUPFAM" id="SSF57903">
    <property type="entry name" value="FYVE/PHD zinc finger"/>
    <property type="match status" value="2"/>
</dbReference>
<dbReference type="GO" id="GO:0008270">
    <property type="term" value="F:zinc ion binding"/>
    <property type="evidence" value="ECO:0007669"/>
    <property type="project" value="UniProtKB-KW"/>
</dbReference>
<proteinExistence type="predicted"/>
<dbReference type="SUPFAM" id="SSF47095">
    <property type="entry name" value="HMG-box"/>
    <property type="match status" value="1"/>
</dbReference>
<keyword evidence="16" id="KW-1185">Reference proteome</keyword>
<dbReference type="Proteomes" id="UP001515480">
    <property type="component" value="Unassembled WGS sequence"/>
</dbReference>
<dbReference type="InterPro" id="IPR019786">
    <property type="entry name" value="Zinc_finger_PHD-type_CS"/>
</dbReference>
<dbReference type="SMART" id="SM00380">
    <property type="entry name" value="AP2"/>
    <property type="match status" value="1"/>
</dbReference>
<dbReference type="InterPro" id="IPR019787">
    <property type="entry name" value="Znf_PHD-finger"/>
</dbReference>
<dbReference type="SMART" id="SM00298">
    <property type="entry name" value="CHROMO"/>
    <property type="match status" value="1"/>
</dbReference>
<dbReference type="EMBL" id="JBGBPQ010000022">
    <property type="protein sequence ID" value="KAL1503018.1"/>
    <property type="molecule type" value="Genomic_DNA"/>
</dbReference>
<dbReference type="PANTHER" id="PTHR37563:SF2">
    <property type="entry name" value="PHYTANOYL-COA DIOXYGENASE FAMILY PROTEIN (AFU_ORTHOLOGUE AFUA_2G03330)"/>
    <property type="match status" value="1"/>
</dbReference>
<dbReference type="PROSITE" id="PS50118">
    <property type="entry name" value="HMG_BOX_2"/>
    <property type="match status" value="1"/>
</dbReference>
<evidence type="ECO:0000256" key="8">
    <source>
        <dbReference type="ARBA" id="ARBA00023242"/>
    </source>
</evidence>
<feature type="domain" description="HMG box" evidence="14">
    <location>
        <begin position="467"/>
        <end position="535"/>
    </location>
</feature>
<dbReference type="InterPro" id="IPR036910">
    <property type="entry name" value="HMG_box_dom_sf"/>
</dbReference>
<name>A0AB34IPG8_PRYPA</name>
<dbReference type="GO" id="GO:0005634">
    <property type="term" value="C:nucleus"/>
    <property type="evidence" value="ECO:0007669"/>
    <property type="project" value="UniProtKB-SubCell"/>
</dbReference>
<evidence type="ECO:0000259" key="14">
    <source>
        <dbReference type="PROSITE" id="PS50118"/>
    </source>
</evidence>
<feature type="domain" description="Chromo" evidence="12">
    <location>
        <begin position="82"/>
        <end position="143"/>
    </location>
</feature>
<evidence type="ECO:0000256" key="2">
    <source>
        <dbReference type="ARBA" id="ARBA00022723"/>
    </source>
</evidence>
<feature type="region of interest" description="Disordered" evidence="11">
    <location>
        <begin position="968"/>
        <end position="990"/>
    </location>
</feature>
<dbReference type="Gene3D" id="1.10.30.10">
    <property type="entry name" value="High mobility group box domain"/>
    <property type="match status" value="1"/>
</dbReference>
<dbReference type="InterPro" id="IPR001965">
    <property type="entry name" value="Znf_PHD"/>
</dbReference>
<dbReference type="GO" id="GO:0003700">
    <property type="term" value="F:DNA-binding transcription factor activity"/>
    <property type="evidence" value="ECO:0007669"/>
    <property type="project" value="InterPro"/>
</dbReference>
<keyword evidence="6 10" id="KW-0238">DNA-binding</keyword>
<dbReference type="InterPro" id="IPR009071">
    <property type="entry name" value="HMG_box_dom"/>
</dbReference>
<keyword evidence="5" id="KW-0805">Transcription regulation</keyword>
<dbReference type="InterPro" id="IPR000953">
    <property type="entry name" value="Chromo/chromo_shadow_dom"/>
</dbReference>